<evidence type="ECO:0000313" key="4">
    <source>
        <dbReference type="Proteomes" id="UP000475532"/>
    </source>
</evidence>
<dbReference type="Gene3D" id="1.10.10.2910">
    <property type="match status" value="1"/>
</dbReference>
<proteinExistence type="inferred from homology"/>
<evidence type="ECO:0000259" key="2">
    <source>
        <dbReference type="PROSITE" id="PS50943"/>
    </source>
</evidence>
<dbReference type="InterPro" id="IPR001387">
    <property type="entry name" value="Cro/C1-type_HTH"/>
</dbReference>
<dbReference type="InterPro" id="IPR052345">
    <property type="entry name" value="Rad_response_metalloprotease"/>
</dbReference>
<dbReference type="SMART" id="SM00530">
    <property type="entry name" value="HTH_XRE"/>
    <property type="match status" value="1"/>
</dbReference>
<dbReference type="RefSeq" id="WP_163053752.1">
    <property type="nucleotide sequence ID" value="NZ_JAAGLI010000179.1"/>
</dbReference>
<sequence length="418" mass="47437">MDAVYGDRLRQARILRAHKLSDVADALGCATSTVSKWESAHQVELDSVRREKVARFLQFPEAFFHLEPTPKLSDSDLLYRAPKSTLKREKDYLREFLRLVSEILVWLDDKRQLPPVKLKPLPGPSDIAEAAKNARRFIGIDTDRPISFLTHPLERAGIVVVVRRRRLSDKISDDPGLEVRRPHNERHEGCSAWVGDFRERPVIMMKASESWERTRWTLAHEIGHLVMHPSSEVMTSNAEEEASQFANEFLAPISQIKQELPPLITIAALIDVKMRWGISLAALVRHLHYNDVIDDRRKNTLYSQLYTRQNPETGRSFGVTEPGWDLHVPERPRLLSAWIGRVVGSIVPEFVASVSSRWPADLIAEILTEQRSGPNHRSALPANSPDKGEAKVIAFPFQGQGHGLEEGTYMLNSVRRGN</sequence>
<dbReference type="SUPFAM" id="SSF47413">
    <property type="entry name" value="lambda repressor-like DNA-binding domains"/>
    <property type="match status" value="1"/>
</dbReference>
<dbReference type="GO" id="GO:0003677">
    <property type="term" value="F:DNA binding"/>
    <property type="evidence" value="ECO:0007669"/>
    <property type="project" value="InterPro"/>
</dbReference>
<accession>A0A6L9Q9J9</accession>
<organism evidence="3 4">
    <name type="scientific">Actinomadura bangladeshensis</name>
    <dbReference type="NCBI Taxonomy" id="453573"/>
    <lineage>
        <taxon>Bacteria</taxon>
        <taxon>Bacillati</taxon>
        <taxon>Actinomycetota</taxon>
        <taxon>Actinomycetes</taxon>
        <taxon>Streptosporangiales</taxon>
        <taxon>Thermomonosporaceae</taxon>
        <taxon>Actinomadura</taxon>
    </lineage>
</organism>
<protein>
    <submittedName>
        <fullName evidence="3">ImmA/IrrE family metallo-endopeptidase</fullName>
    </submittedName>
</protein>
<dbReference type="Proteomes" id="UP000475532">
    <property type="component" value="Unassembled WGS sequence"/>
</dbReference>
<comment type="similarity">
    <text evidence="1">Belongs to the short-chain fatty acyl-CoA assimilation regulator (ScfR) family.</text>
</comment>
<gene>
    <name evidence="3" type="ORF">G3I70_06725</name>
</gene>
<evidence type="ECO:0000313" key="3">
    <source>
        <dbReference type="EMBL" id="NEA22189.1"/>
    </source>
</evidence>
<dbReference type="Gene3D" id="1.10.260.40">
    <property type="entry name" value="lambda repressor-like DNA-binding domains"/>
    <property type="match status" value="1"/>
</dbReference>
<reference evidence="3 4" key="1">
    <citation type="submission" date="2020-01" db="EMBL/GenBank/DDBJ databases">
        <title>Insect and environment-associated Actinomycetes.</title>
        <authorList>
            <person name="Currrie C."/>
            <person name="Chevrette M."/>
            <person name="Carlson C."/>
            <person name="Stubbendieck R."/>
            <person name="Wendt-Pienkowski E."/>
        </authorList>
    </citation>
    <scope>NUCLEOTIDE SEQUENCE [LARGE SCALE GENOMIC DNA]</scope>
    <source>
        <strain evidence="3 4">SID10258</strain>
    </source>
</reference>
<dbReference type="Pfam" id="PF06114">
    <property type="entry name" value="Peptidase_M78"/>
    <property type="match status" value="1"/>
</dbReference>
<name>A0A6L9Q9J9_9ACTN</name>
<dbReference type="PANTHER" id="PTHR43236:SF1">
    <property type="entry name" value="BLL7220 PROTEIN"/>
    <property type="match status" value="1"/>
</dbReference>
<evidence type="ECO:0000256" key="1">
    <source>
        <dbReference type="ARBA" id="ARBA00007227"/>
    </source>
</evidence>
<dbReference type="AlphaFoldDB" id="A0A6L9Q9J9"/>
<dbReference type="CDD" id="cd00093">
    <property type="entry name" value="HTH_XRE"/>
    <property type="match status" value="1"/>
</dbReference>
<dbReference type="InterPro" id="IPR010982">
    <property type="entry name" value="Lambda_DNA-bd_dom_sf"/>
</dbReference>
<dbReference type="PANTHER" id="PTHR43236">
    <property type="entry name" value="ANTITOXIN HIGA1"/>
    <property type="match status" value="1"/>
</dbReference>
<feature type="domain" description="HTH cro/C1-type" evidence="2">
    <location>
        <begin position="9"/>
        <end position="64"/>
    </location>
</feature>
<dbReference type="PROSITE" id="PS50943">
    <property type="entry name" value="HTH_CROC1"/>
    <property type="match status" value="1"/>
</dbReference>
<dbReference type="InterPro" id="IPR010359">
    <property type="entry name" value="IrrE_HExxH"/>
</dbReference>
<dbReference type="EMBL" id="JAAGLI010000179">
    <property type="protein sequence ID" value="NEA22189.1"/>
    <property type="molecule type" value="Genomic_DNA"/>
</dbReference>
<comment type="caution">
    <text evidence="3">The sequence shown here is derived from an EMBL/GenBank/DDBJ whole genome shotgun (WGS) entry which is preliminary data.</text>
</comment>